<dbReference type="Pfam" id="PF00589">
    <property type="entry name" value="Phage_integrase"/>
    <property type="match status" value="1"/>
</dbReference>
<dbReference type="RefSeq" id="WP_089421861.1">
    <property type="nucleotide sequence ID" value="NZ_CP022415.1"/>
</dbReference>
<dbReference type="GO" id="GO:0015074">
    <property type="term" value="P:DNA integration"/>
    <property type="evidence" value="ECO:0007669"/>
    <property type="project" value="UniProtKB-KW"/>
</dbReference>
<keyword evidence="2" id="KW-0229">DNA integration</keyword>
<dbReference type="AlphaFoldDB" id="A0A221K546"/>
<evidence type="ECO:0000256" key="2">
    <source>
        <dbReference type="ARBA" id="ARBA00022908"/>
    </source>
</evidence>
<dbReference type="KEGG" id="spse:SULPSESMR1_03349"/>
<name>A0A221K546_9RHOB</name>
<dbReference type="OrthoDB" id="7510934at2"/>
<dbReference type="InterPro" id="IPR013762">
    <property type="entry name" value="Integrase-like_cat_sf"/>
</dbReference>
<protein>
    <submittedName>
        <fullName evidence="6">Site-specific tyrosine recombinase XerC</fullName>
    </submittedName>
</protein>
<keyword evidence="7" id="KW-1185">Reference proteome</keyword>
<dbReference type="InterPro" id="IPR002104">
    <property type="entry name" value="Integrase_catalytic"/>
</dbReference>
<dbReference type="InterPro" id="IPR050090">
    <property type="entry name" value="Tyrosine_recombinase_XerCD"/>
</dbReference>
<proteinExistence type="inferred from homology"/>
<dbReference type="Gene3D" id="1.10.443.10">
    <property type="entry name" value="Intergrase catalytic core"/>
    <property type="match status" value="1"/>
</dbReference>
<sequence>MNEKYLRSRRRRGRWFHYYRRNGVEKSLGVHGLDPSDPKVKAAYWSEHARWQDMPPNTQTPKAGTFSWGLDIYLSGSDRWARYAKGTKDSRMAIFNRYRKVQGTRPLSSITIDDIEAALYAKGGHGAANELKALKPLFHHLKKLRIISKNPAVGVELDTPPIKGFPTTNAIEIEAFIDRWQIGTRERLIFDLGLFTGAARTDLCRIGRHNIQGNLLTFRRGKSGVETHVPITADLKAVINRTPDIAPAFILTDFGKPYSKEGLGDRYGKAARAAGIESRLHGLRKAFCVYWAENGKTTQEIMAMSGHLSLSEVERYTKAADRKRIIQLIAGAA</sequence>
<dbReference type="GO" id="GO:0006310">
    <property type="term" value="P:DNA recombination"/>
    <property type="evidence" value="ECO:0007669"/>
    <property type="project" value="UniProtKB-KW"/>
</dbReference>
<evidence type="ECO:0000256" key="1">
    <source>
        <dbReference type="ARBA" id="ARBA00008857"/>
    </source>
</evidence>
<dbReference type="EMBL" id="CP022415">
    <property type="protein sequence ID" value="ASM74124.1"/>
    <property type="molecule type" value="Genomic_DNA"/>
</dbReference>
<accession>A0A221K546</accession>
<dbReference type="PROSITE" id="PS51898">
    <property type="entry name" value="TYR_RECOMBINASE"/>
    <property type="match status" value="1"/>
</dbReference>
<dbReference type="Proteomes" id="UP000199754">
    <property type="component" value="Chromosome"/>
</dbReference>
<feature type="domain" description="Tyr recombinase" evidence="5">
    <location>
        <begin position="160"/>
        <end position="330"/>
    </location>
</feature>
<evidence type="ECO:0000313" key="7">
    <source>
        <dbReference type="Proteomes" id="UP000199754"/>
    </source>
</evidence>
<keyword evidence="4" id="KW-0233">DNA recombination</keyword>
<evidence type="ECO:0000313" key="6">
    <source>
        <dbReference type="EMBL" id="ASM74124.1"/>
    </source>
</evidence>
<dbReference type="PANTHER" id="PTHR30349">
    <property type="entry name" value="PHAGE INTEGRASE-RELATED"/>
    <property type="match status" value="1"/>
</dbReference>
<gene>
    <name evidence="6" type="ORF">SULPSESMR1_03349</name>
</gene>
<dbReference type="GO" id="GO:0003677">
    <property type="term" value="F:DNA binding"/>
    <property type="evidence" value="ECO:0007669"/>
    <property type="project" value="UniProtKB-KW"/>
</dbReference>
<dbReference type="PANTHER" id="PTHR30349:SF41">
    <property type="entry name" value="INTEGRASE_RECOMBINASE PROTEIN MJ0367-RELATED"/>
    <property type="match status" value="1"/>
</dbReference>
<comment type="similarity">
    <text evidence="1">Belongs to the 'phage' integrase family.</text>
</comment>
<dbReference type="InterPro" id="IPR011010">
    <property type="entry name" value="DNA_brk_join_enz"/>
</dbReference>
<evidence type="ECO:0000256" key="3">
    <source>
        <dbReference type="ARBA" id="ARBA00023125"/>
    </source>
</evidence>
<evidence type="ECO:0000259" key="5">
    <source>
        <dbReference type="PROSITE" id="PS51898"/>
    </source>
</evidence>
<evidence type="ECO:0000256" key="4">
    <source>
        <dbReference type="ARBA" id="ARBA00023172"/>
    </source>
</evidence>
<dbReference type="SUPFAM" id="SSF56349">
    <property type="entry name" value="DNA breaking-rejoining enzymes"/>
    <property type="match status" value="1"/>
</dbReference>
<organism evidence="6 7">
    <name type="scientific">Pseudosulfitobacter pseudonitzschiae</name>
    <dbReference type="NCBI Taxonomy" id="1402135"/>
    <lineage>
        <taxon>Bacteria</taxon>
        <taxon>Pseudomonadati</taxon>
        <taxon>Pseudomonadota</taxon>
        <taxon>Alphaproteobacteria</taxon>
        <taxon>Rhodobacterales</taxon>
        <taxon>Roseobacteraceae</taxon>
        <taxon>Pseudosulfitobacter</taxon>
    </lineage>
</organism>
<keyword evidence="3" id="KW-0238">DNA-binding</keyword>
<reference evidence="6 7" key="1">
    <citation type="submission" date="2017-07" db="EMBL/GenBank/DDBJ databases">
        <title>Genome Sequence of Sulfitobacter pseudonitzschiae Strain SMR1 Isolated from a culture of the Diatom Skeletonema marinoi.</title>
        <authorList>
            <person name="Topel M."/>
            <person name="Pinder M.I.M."/>
            <person name="Johansson O.N."/>
            <person name="Kourtchenko O."/>
            <person name="Godhe A."/>
            <person name="Clarke A.K."/>
        </authorList>
    </citation>
    <scope>NUCLEOTIDE SEQUENCE [LARGE SCALE GENOMIC DNA]</scope>
    <source>
        <strain evidence="6 7">SMR1</strain>
    </source>
</reference>